<keyword evidence="10" id="KW-0289">Folate biosynthesis</keyword>
<dbReference type="Gene3D" id="3.20.20.20">
    <property type="entry name" value="Dihydropteroate synthase-like"/>
    <property type="match status" value="1"/>
</dbReference>
<accession>G8LSW6</accession>
<evidence type="ECO:0000256" key="8">
    <source>
        <dbReference type="ARBA" id="ARBA00022723"/>
    </source>
</evidence>
<dbReference type="PANTHER" id="PTHR20941">
    <property type="entry name" value="FOLATE SYNTHESIS PROTEINS"/>
    <property type="match status" value="1"/>
</dbReference>
<protein>
    <recommendedName>
        <fullName evidence="6">Dihydropteroate synthase</fullName>
        <ecNumber evidence="5">2.5.1.15</ecNumber>
    </recommendedName>
    <alternativeName>
        <fullName evidence="11">Dihydropteroate pyrophosphorylase</fullName>
    </alternativeName>
</protein>
<dbReference type="GO" id="GO:0046872">
    <property type="term" value="F:metal ion binding"/>
    <property type="evidence" value="ECO:0007669"/>
    <property type="project" value="UniProtKB-KW"/>
</dbReference>
<evidence type="ECO:0000256" key="7">
    <source>
        <dbReference type="ARBA" id="ARBA00022679"/>
    </source>
</evidence>
<evidence type="ECO:0000256" key="3">
    <source>
        <dbReference type="ARBA" id="ARBA00004763"/>
    </source>
</evidence>
<dbReference type="Proteomes" id="UP000005435">
    <property type="component" value="Chromosome"/>
</dbReference>
<gene>
    <name evidence="14" type="ordered locus">Clocl_4043</name>
</gene>
<dbReference type="GO" id="GO:0046654">
    <property type="term" value="P:tetrahydrofolate biosynthetic process"/>
    <property type="evidence" value="ECO:0007669"/>
    <property type="project" value="UniProtKB-UniPathway"/>
</dbReference>
<proteinExistence type="inferred from homology"/>
<evidence type="ECO:0000313" key="14">
    <source>
        <dbReference type="EMBL" id="AEV70479.1"/>
    </source>
</evidence>
<dbReference type="OrthoDB" id="9811744at2"/>
<dbReference type="HOGENOM" id="CLU_008023_1_0_9"/>
<dbReference type="eggNOG" id="COG0294">
    <property type="taxonomic scope" value="Bacteria"/>
</dbReference>
<keyword evidence="7 14" id="KW-0808">Transferase</keyword>
<feature type="domain" description="Pterin-binding" evidence="13">
    <location>
        <begin position="139"/>
        <end position="385"/>
    </location>
</feature>
<dbReference type="PROSITE" id="PS00792">
    <property type="entry name" value="DHPS_1"/>
    <property type="match status" value="1"/>
</dbReference>
<reference evidence="14 15" key="2">
    <citation type="journal article" date="2012" name="Stand. Genomic Sci.">
        <title>Complete Genome Sequence of Clostridium clariflavum DSM 19732.</title>
        <authorList>
            <person name="Izquierdo J.A."/>
            <person name="Goodwin L."/>
            <person name="Davenport K.W."/>
            <person name="Teshima H."/>
            <person name="Bruce D."/>
            <person name="Detter C."/>
            <person name="Tapia R."/>
            <person name="Han S."/>
            <person name="Land M."/>
            <person name="Hauser L."/>
            <person name="Jeffries C.D."/>
            <person name="Han J."/>
            <person name="Pitluck S."/>
            <person name="Nolan M."/>
            <person name="Chen A."/>
            <person name="Huntemann M."/>
            <person name="Mavromatis K."/>
            <person name="Mikhailova N."/>
            <person name="Liolios K."/>
            <person name="Woyke T."/>
            <person name="Lynd L.R."/>
        </authorList>
    </citation>
    <scope>NUCLEOTIDE SEQUENCE [LARGE SCALE GENOMIC DNA]</scope>
    <source>
        <strain evidence="15">DSM 19732 / NBRC 101661 / EBR45</strain>
    </source>
</reference>
<sequence>MINARLLFIENMSTAKEEIRKIGVDAVSIPWLSNKALFITMKIENVSTFAANIIKQEMLGKGGDVAVNRGVANFSISTSDILIMGTYSQYNKLIYKLEMQPGILKEIGEEIKRVLTGLDVGKPEYFECGKYKLPIGEKTYIMGILNVTPDSFYDGGKYNNIESAVKRAREMIENGADIIDVGGESTRPGHQPVEATEEINRVMPVIEVLAKEFNVPISVDTSKAIVAEKALKAGAHIVNDVWGLQKDAGMAEVVAKYGAGVVMMHNSDNCEYSDLMGDIIKFLRKSIEIAEKAGIRKENMVIDPGIGFGKNLDQNLEVMRRLKELSTLNLPVLLGTSRKSMIGNVLDLPVEERLEGTAATVTLGIAKGADFVRVHDVKEMARVVRMTDAMVRV</sequence>
<evidence type="ECO:0000256" key="11">
    <source>
        <dbReference type="ARBA" id="ARBA00030193"/>
    </source>
</evidence>
<evidence type="ECO:0000256" key="6">
    <source>
        <dbReference type="ARBA" id="ARBA00016919"/>
    </source>
</evidence>
<dbReference type="Pfam" id="PF00809">
    <property type="entry name" value="Pterin_bind"/>
    <property type="match status" value="1"/>
</dbReference>
<evidence type="ECO:0000259" key="13">
    <source>
        <dbReference type="PROSITE" id="PS50972"/>
    </source>
</evidence>
<dbReference type="InterPro" id="IPR006390">
    <property type="entry name" value="DHP_synth_dom"/>
</dbReference>
<dbReference type="InterPro" id="IPR011005">
    <property type="entry name" value="Dihydropteroate_synth-like_sf"/>
</dbReference>
<reference evidence="15" key="1">
    <citation type="submission" date="2011-12" db="EMBL/GenBank/DDBJ databases">
        <title>Complete sequence of Clostridium clariflavum DSM 19732.</title>
        <authorList>
            <consortium name="US DOE Joint Genome Institute"/>
            <person name="Lucas S."/>
            <person name="Han J."/>
            <person name="Lapidus A."/>
            <person name="Cheng J.-F."/>
            <person name="Goodwin L."/>
            <person name="Pitluck S."/>
            <person name="Peters L."/>
            <person name="Teshima H."/>
            <person name="Detter J.C."/>
            <person name="Han C."/>
            <person name="Tapia R."/>
            <person name="Land M."/>
            <person name="Hauser L."/>
            <person name="Kyrpides N."/>
            <person name="Ivanova N."/>
            <person name="Pagani I."/>
            <person name="Kitzmiller T."/>
            <person name="Lynd L."/>
            <person name="Izquierdo J."/>
            <person name="Woyke T."/>
        </authorList>
    </citation>
    <scope>NUCLEOTIDE SEQUENCE [LARGE SCALE GENOMIC DNA]</scope>
    <source>
        <strain evidence="15">DSM 19732 / NBRC 101661 / EBR45</strain>
    </source>
</reference>
<dbReference type="InterPro" id="IPR045031">
    <property type="entry name" value="DHP_synth-like"/>
</dbReference>
<comment type="catalytic activity">
    <reaction evidence="1">
        <text>(7,8-dihydropterin-6-yl)methyl diphosphate + 4-aminobenzoate = 7,8-dihydropteroate + diphosphate</text>
        <dbReference type="Rhea" id="RHEA:19949"/>
        <dbReference type="ChEBI" id="CHEBI:17836"/>
        <dbReference type="ChEBI" id="CHEBI:17839"/>
        <dbReference type="ChEBI" id="CHEBI:33019"/>
        <dbReference type="ChEBI" id="CHEBI:72950"/>
        <dbReference type="EC" id="2.5.1.15"/>
    </reaction>
</comment>
<evidence type="ECO:0000256" key="12">
    <source>
        <dbReference type="ARBA" id="ARBA00053449"/>
    </source>
</evidence>
<dbReference type="NCBIfam" id="TIGR01496">
    <property type="entry name" value="DHPS"/>
    <property type="match status" value="1"/>
</dbReference>
<evidence type="ECO:0000256" key="1">
    <source>
        <dbReference type="ARBA" id="ARBA00000012"/>
    </source>
</evidence>
<organism evidence="14 15">
    <name type="scientific">Acetivibrio clariflavus (strain DSM 19732 / NBRC 101661 / EBR45)</name>
    <name type="common">Clostridium clariflavum</name>
    <dbReference type="NCBI Taxonomy" id="720554"/>
    <lineage>
        <taxon>Bacteria</taxon>
        <taxon>Bacillati</taxon>
        <taxon>Bacillota</taxon>
        <taxon>Clostridia</taxon>
        <taxon>Eubacteriales</taxon>
        <taxon>Oscillospiraceae</taxon>
        <taxon>Acetivibrio</taxon>
    </lineage>
</organism>
<dbReference type="GO" id="GO:0004156">
    <property type="term" value="F:dihydropteroate synthase activity"/>
    <property type="evidence" value="ECO:0007669"/>
    <property type="project" value="UniProtKB-EC"/>
</dbReference>
<dbReference type="SUPFAM" id="SSF51717">
    <property type="entry name" value="Dihydropteroate synthetase-like"/>
    <property type="match status" value="1"/>
</dbReference>
<dbReference type="AlphaFoldDB" id="G8LSW6"/>
<dbReference type="GO" id="GO:0005829">
    <property type="term" value="C:cytosol"/>
    <property type="evidence" value="ECO:0007669"/>
    <property type="project" value="TreeGrafter"/>
</dbReference>
<dbReference type="EC" id="2.5.1.15" evidence="5"/>
<dbReference type="STRING" id="720554.Clocl_4043"/>
<dbReference type="InterPro" id="IPR000489">
    <property type="entry name" value="Pterin-binding_dom"/>
</dbReference>
<comment type="pathway">
    <text evidence="3">Cofactor biosynthesis; tetrahydrofolate biosynthesis; 7,8-dihydrofolate from 2-amino-4-hydroxy-6-hydroxymethyl-7,8-dihydropteridine diphosphate and 4-aminobenzoate: step 1/2.</text>
</comment>
<keyword evidence="9" id="KW-0460">Magnesium</keyword>
<dbReference type="PROSITE" id="PS00793">
    <property type="entry name" value="DHPS_2"/>
    <property type="match status" value="1"/>
</dbReference>
<comment type="function">
    <text evidence="12">Catalyzes the condensation of para-aminobenzoate (pABA) with 6-hydroxymethyl-7,8-dihydropterin diphosphate (DHPt-PP) to form 7,8-dihydropteroate (H2Pte), the immediate precursor of folate derivatives.</text>
</comment>
<evidence type="ECO:0000256" key="5">
    <source>
        <dbReference type="ARBA" id="ARBA00012458"/>
    </source>
</evidence>
<dbReference type="FunFam" id="3.20.20.20:FF:000006">
    <property type="entry name" value="Dihydropteroate synthase"/>
    <property type="match status" value="1"/>
</dbReference>
<dbReference type="KEGG" id="ccl:Clocl_4043"/>
<comment type="similarity">
    <text evidence="4">Belongs to the DHPS family.</text>
</comment>
<dbReference type="PROSITE" id="PS50972">
    <property type="entry name" value="PTERIN_BINDING"/>
    <property type="match status" value="1"/>
</dbReference>
<dbReference type="RefSeq" id="WP_014256978.1">
    <property type="nucleotide sequence ID" value="NC_016627.1"/>
</dbReference>
<dbReference type="GO" id="GO:0046656">
    <property type="term" value="P:folic acid biosynthetic process"/>
    <property type="evidence" value="ECO:0007669"/>
    <property type="project" value="UniProtKB-KW"/>
</dbReference>
<evidence type="ECO:0000256" key="2">
    <source>
        <dbReference type="ARBA" id="ARBA00001946"/>
    </source>
</evidence>
<evidence type="ECO:0000256" key="10">
    <source>
        <dbReference type="ARBA" id="ARBA00022909"/>
    </source>
</evidence>
<dbReference type="UniPathway" id="UPA00077">
    <property type="reaction ID" value="UER00156"/>
</dbReference>
<dbReference type="PANTHER" id="PTHR20941:SF1">
    <property type="entry name" value="FOLIC ACID SYNTHESIS PROTEIN FOL1"/>
    <property type="match status" value="1"/>
</dbReference>
<keyword evidence="15" id="KW-1185">Reference proteome</keyword>
<evidence type="ECO:0000313" key="15">
    <source>
        <dbReference type="Proteomes" id="UP000005435"/>
    </source>
</evidence>
<evidence type="ECO:0000256" key="4">
    <source>
        <dbReference type="ARBA" id="ARBA00009503"/>
    </source>
</evidence>
<dbReference type="CDD" id="cd00739">
    <property type="entry name" value="DHPS"/>
    <property type="match status" value="1"/>
</dbReference>
<comment type="cofactor">
    <cofactor evidence="2">
        <name>Mg(2+)</name>
        <dbReference type="ChEBI" id="CHEBI:18420"/>
    </cofactor>
</comment>
<dbReference type="EMBL" id="CP003065">
    <property type="protein sequence ID" value="AEV70479.1"/>
    <property type="molecule type" value="Genomic_DNA"/>
</dbReference>
<name>G8LSW6_ACECE</name>
<keyword evidence="8" id="KW-0479">Metal-binding</keyword>
<evidence type="ECO:0000256" key="9">
    <source>
        <dbReference type="ARBA" id="ARBA00022842"/>
    </source>
</evidence>